<proteinExistence type="predicted"/>
<name>A0A8H4B946_MUCCL</name>
<sequence length="74" mass="8419">MSRLVPIQCQAILLSAASTLYKRSSCPLINAASYIYKPKDSSCLSSLFKFEFSYSIFISIKVLHWSLLHHCLFT</sequence>
<evidence type="ECO:0000313" key="1">
    <source>
        <dbReference type="EMBL" id="KAF1797978.1"/>
    </source>
</evidence>
<accession>A0A8H4B946</accession>
<feature type="non-terminal residue" evidence="1">
    <location>
        <position position="74"/>
    </location>
</feature>
<evidence type="ECO:0000313" key="2">
    <source>
        <dbReference type="Proteomes" id="UP000469890"/>
    </source>
</evidence>
<dbReference type="AlphaFoldDB" id="A0A8H4B946"/>
<comment type="caution">
    <text evidence="1">The sequence shown here is derived from an EMBL/GenBank/DDBJ whole genome shotgun (WGS) entry which is preliminary data.</text>
</comment>
<gene>
    <name evidence="1" type="ORF">FB192DRAFT_1439626</name>
</gene>
<protein>
    <submittedName>
        <fullName evidence="1">Uncharacterized protein</fullName>
    </submittedName>
</protein>
<dbReference type="EMBL" id="JAAECE010000008">
    <property type="protein sequence ID" value="KAF1797978.1"/>
    <property type="molecule type" value="Genomic_DNA"/>
</dbReference>
<organism evidence="1 2">
    <name type="scientific">Mucor circinelloides f. lusitanicus</name>
    <name type="common">Mucor racemosus var. lusitanicus</name>
    <dbReference type="NCBI Taxonomy" id="29924"/>
    <lineage>
        <taxon>Eukaryota</taxon>
        <taxon>Fungi</taxon>
        <taxon>Fungi incertae sedis</taxon>
        <taxon>Mucoromycota</taxon>
        <taxon>Mucoromycotina</taxon>
        <taxon>Mucoromycetes</taxon>
        <taxon>Mucorales</taxon>
        <taxon>Mucorineae</taxon>
        <taxon>Mucoraceae</taxon>
        <taxon>Mucor</taxon>
    </lineage>
</organism>
<dbReference type="Proteomes" id="UP000469890">
    <property type="component" value="Unassembled WGS sequence"/>
</dbReference>
<reference evidence="1 2" key="1">
    <citation type="submission" date="2019-09" db="EMBL/GenBank/DDBJ databases">
        <authorList>
            <consortium name="DOE Joint Genome Institute"/>
            <person name="Mondo S.J."/>
            <person name="Navarro-Mendoza M.I."/>
            <person name="Perez-Arques C."/>
            <person name="Panchal S."/>
            <person name="Nicolas F.E."/>
            <person name="Ganguly P."/>
            <person name="Pangilinan J."/>
            <person name="Grigoriev I."/>
            <person name="Heitman J."/>
            <person name="Sanya K."/>
            <person name="Garre V."/>
        </authorList>
    </citation>
    <scope>NUCLEOTIDE SEQUENCE [LARGE SCALE GENOMIC DNA]</scope>
    <source>
        <strain evidence="1 2">MU402</strain>
    </source>
</reference>